<dbReference type="AlphaFoldDB" id="A0AAN8P6S6"/>
<dbReference type="GO" id="GO:0008592">
    <property type="term" value="P:regulation of Toll signaling pathway"/>
    <property type="evidence" value="ECO:0007669"/>
    <property type="project" value="InterPro"/>
</dbReference>
<evidence type="ECO:0000259" key="1">
    <source>
        <dbReference type="Pfam" id="PF20723"/>
    </source>
</evidence>
<name>A0AAN8P6S6_POLSC</name>
<sequence>MGIEPAFYVGIKSGNFYAFSPCGHMTTEKTAKFWSQTAIPHGTNGFDAVCPFCATSLSGYPGYTRLIFQDNVD</sequence>
<evidence type="ECO:0000313" key="2">
    <source>
        <dbReference type="EMBL" id="KAK6639764.1"/>
    </source>
</evidence>
<dbReference type="GO" id="GO:0061630">
    <property type="term" value="F:ubiquitin protein ligase activity"/>
    <property type="evidence" value="ECO:0007669"/>
    <property type="project" value="InterPro"/>
</dbReference>
<reference evidence="2 3" key="1">
    <citation type="submission" date="2023-10" db="EMBL/GenBank/DDBJ databases">
        <title>Genomes of two closely related lineages of the louse Polyplax serrata with different host specificities.</title>
        <authorList>
            <person name="Martinu J."/>
            <person name="Tarabai H."/>
            <person name="Stefka J."/>
            <person name="Hypsa V."/>
        </authorList>
    </citation>
    <scope>NUCLEOTIDE SEQUENCE [LARGE SCALE GENOMIC DNA]</scope>
    <source>
        <strain evidence="2">HR10_N</strain>
    </source>
</reference>
<dbReference type="PANTHER" id="PTHR12098:SF2">
    <property type="entry name" value="PROTEIN PELLINO"/>
    <property type="match status" value="1"/>
</dbReference>
<dbReference type="Proteomes" id="UP001372834">
    <property type="component" value="Unassembled WGS sequence"/>
</dbReference>
<protein>
    <recommendedName>
        <fullName evidence="1">Pellino RING domain-containing protein</fullName>
    </recommendedName>
</protein>
<dbReference type="EMBL" id="JAWJWE010000003">
    <property type="protein sequence ID" value="KAK6639764.1"/>
    <property type="molecule type" value="Genomic_DNA"/>
</dbReference>
<dbReference type="Pfam" id="PF20723">
    <property type="entry name" value="Pellino_RING"/>
    <property type="match status" value="1"/>
</dbReference>
<dbReference type="GO" id="GO:0000209">
    <property type="term" value="P:protein polyubiquitination"/>
    <property type="evidence" value="ECO:0007669"/>
    <property type="project" value="InterPro"/>
</dbReference>
<gene>
    <name evidence="2" type="ORF">RUM43_008039</name>
</gene>
<dbReference type="PANTHER" id="PTHR12098">
    <property type="entry name" value="E3 UBIQUITIN-PROTEIN LIGASE PELLINO-RELATED"/>
    <property type="match status" value="1"/>
</dbReference>
<feature type="domain" description="Pellino RING" evidence="1">
    <location>
        <begin position="1"/>
        <end position="73"/>
    </location>
</feature>
<dbReference type="InterPro" id="IPR048335">
    <property type="entry name" value="Pellino_RING"/>
</dbReference>
<accession>A0AAN8P6S6</accession>
<proteinExistence type="predicted"/>
<comment type="caution">
    <text evidence="2">The sequence shown here is derived from an EMBL/GenBank/DDBJ whole genome shotgun (WGS) entry which is preliminary data.</text>
</comment>
<dbReference type="InterPro" id="IPR006800">
    <property type="entry name" value="Pellino_fam"/>
</dbReference>
<evidence type="ECO:0000313" key="3">
    <source>
        <dbReference type="Proteomes" id="UP001372834"/>
    </source>
</evidence>
<organism evidence="2 3">
    <name type="scientific">Polyplax serrata</name>
    <name type="common">Common mouse louse</name>
    <dbReference type="NCBI Taxonomy" id="468196"/>
    <lineage>
        <taxon>Eukaryota</taxon>
        <taxon>Metazoa</taxon>
        <taxon>Ecdysozoa</taxon>
        <taxon>Arthropoda</taxon>
        <taxon>Hexapoda</taxon>
        <taxon>Insecta</taxon>
        <taxon>Pterygota</taxon>
        <taxon>Neoptera</taxon>
        <taxon>Paraneoptera</taxon>
        <taxon>Psocodea</taxon>
        <taxon>Troctomorpha</taxon>
        <taxon>Phthiraptera</taxon>
        <taxon>Anoplura</taxon>
        <taxon>Polyplacidae</taxon>
        <taxon>Polyplax</taxon>
    </lineage>
</organism>